<dbReference type="EMBL" id="JAHXRI010000006">
    <property type="protein sequence ID" value="MBZ1350456.1"/>
    <property type="molecule type" value="Genomic_DNA"/>
</dbReference>
<dbReference type="GO" id="GO:0050080">
    <property type="term" value="F:malonyl-CoA decarboxylase activity"/>
    <property type="evidence" value="ECO:0007669"/>
    <property type="project" value="InterPro"/>
</dbReference>
<feature type="domain" description="Malonyl-CoA decarboxylase C-terminal" evidence="1">
    <location>
        <begin position="148"/>
        <end position="403"/>
    </location>
</feature>
<protein>
    <submittedName>
        <fullName evidence="3">Malonyl-CoA decarboxylase</fullName>
    </submittedName>
</protein>
<evidence type="ECO:0000259" key="1">
    <source>
        <dbReference type="Pfam" id="PF05292"/>
    </source>
</evidence>
<feature type="domain" description="Malonyl-CoA decarboxylase N-terminal" evidence="2">
    <location>
        <begin position="62"/>
        <end position="145"/>
    </location>
</feature>
<dbReference type="Gene3D" id="1.20.140.90">
    <property type="entry name" value="Malonyl-CoA decarboxylase, oligemerization domain"/>
    <property type="match status" value="1"/>
</dbReference>
<name>A0A953N7T4_9BURK</name>
<evidence type="ECO:0000259" key="2">
    <source>
        <dbReference type="Pfam" id="PF17408"/>
    </source>
</evidence>
<dbReference type="InterPro" id="IPR035372">
    <property type="entry name" value="MCD_N"/>
</dbReference>
<dbReference type="InterPro" id="IPR038917">
    <property type="entry name" value="Malonyl_CoA_deC"/>
</dbReference>
<dbReference type="PANTHER" id="PTHR28641:SF1">
    <property type="entry name" value="MALONYL-COA DECARBOXYLASE, MITOCHONDRIAL"/>
    <property type="match status" value="1"/>
</dbReference>
<organism evidence="3 4">
    <name type="scientific">Zwartia hollandica</name>
    <dbReference type="NCBI Taxonomy" id="324606"/>
    <lineage>
        <taxon>Bacteria</taxon>
        <taxon>Pseudomonadati</taxon>
        <taxon>Pseudomonadota</taxon>
        <taxon>Betaproteobacteria</taxon>
        <taxon>Burkholderiales</taxon>
        <taxon>Alcaligenaceae</taxon>
        <taxon>Zwartia</taxon>
    </lineage>
</organism>
<proteinExistence type="predicted"/>
<dbReference type="Gene3D" id="3.40.630.150">
    <property type="entry name" value="Malonyl-CoA decarboxylase, catalytic domain"/>
    <property type="match status" value="1"/>
</dbReference>
<gene>
    <name evidence="3" type="ORF">KZZ10_07335</name>
</gene>
<keyword evidence="4" id="KW-1185">Reference proteome</keyword>
<dbReference type="Proteomes" id="UP000739565">
    <property type="component" value="Unassembled WGS sequence"/>
</dbReference>
<dbReference type="Pfam" id="PF17408">
    <property type="entry name" value="MCD_N"/>
    <property type="match status" value="1"/>
</dbReference>
<accession>A0A953N7T4</accession>
<sequence>MTLLENIVRSRNLAKTNQAVKRLMSGPGEANSSSMAHDVIRLYSTLDHEGRIELYTLLAEKFNPNPKTVLEAAAAYADETNAQNLIKLTRAAESPRQELLRRINRASEGTKTILTMRREILKLLDKRRNLAALDYDIRHLLSSWFNPGFLKMHRVDWNSPALVLEKIIHHEAVHAIDGWDDLRRRLQPDRRCFAFFHPQLQDEPLIFVEVALVAEIPNAIGPLVDKKSTPSESTKFKAAVFYSISNCEPGLRGVSLGNFLIKRVADQLKAEFPSLKTFVTLSPIPGFVDWISKPVDLIALAQDSVVADKFDKALRQISLKGKTIAQRVAEGWGPASATDIEKDALQTLCAIYLLHFSTHRSGSPVAKFHLGNGARLYRLNWAADLSKKGLRESAGLMVNYLYDLDEVEANHEKFNSGEVVRAKSVDKLI</sequence>
<dbReference type="InterPro" id="IPR038351">
    <property type="entry name" value="MCD_N_sf"/>
</dbReference>
<reference evidence="3" key="1">
    <citation type="submission" date="2021-07" db="EMBL/GenBank/DDBJ databases">
        <title>New genus and species of the family Alcaligenaceae.</title>
        <authorList>
            <person name="Hahn M.W."/>
        </authorList>
    </citation>
    <scope>NUCLEOTIDE SEQUENCE</scope>
    <source>
        <strain evidence="3">LF4-65</strain>
    </source>
</reference>
<dbReference type="AlphaFoldDB" id="A0A953N7T4"/>
<evidence type="ECO:0000313" key="4">
    <source>
        <dbReference type="Proteomes" id="UP000739565"/>
    </source>
</evidence>
<dbReference type="GO" id="GO:0006633">
    <property type="term" value="P:fatty acid biosynthetic process"/>
    <property type="evidence" value="ECO:0007669"/>
    <property type="project" value="InterPro"/>
</dbReference>
<comment type="caution">
    <text evidence="3">The sequence shown here is derived from an EMBL/GenBank/DDBJ whole genome shotgun (WGS) entry which is preliminary data.</text>
</comment>
<dbReference type="Pfam" id="PF05292">
    <property type="entry name" value="MCD"/>
    <property type="match status" value="1"/>
</dbReference>
<evidence type="ECO:0000313" key="3">
    <source>
        <dbReference type="EMBL" id="MBZ1350456.1"/>
    </source>
</evidence>
<dbReference type="PANTHER" id="PTHR28641">
    <property type="match status" value="1"/>
</dbReference>
<dbReference type="InterPro" id="IPR007956">
    <property type="entry name" value="Malonyl_CoA_deC_C"/>
</dbReference>
<dbReference type="InterPro" id="IPR042303">
    <property type="entry name" value="Malonyl_CoA_deC_C_sf"/>
</dbReference>
<dbReference type="RefSeq" id="WP_259660832.1">
    <property type="nucleotide sequence ID" value="NZ_JAHXRI010000006.1"/>
</dbReference>